<protein>
    <recommendedName>
        <fullName evidence="3">Cysteine desulfurase</fullName>
    </recommendedName>
</protein>
<dbReference type="Gene3D" id="3.90.1150.10">
    <property type="entry name" value="Aspartate Aminotransferase, domain 1"/>
    <property type="match status" value="1"/>
</dbReference>
<name>A0ABN6Y260_9MICO</name>
<reference evidence="2" key="1">
    <citation type="journal article" date="2019" name="Int. J. Syst. Evol. Microbiol.">
        <title>The Global Catalogue of Microorganisms (GCM) 10K type strain sequencing project: providing services to taxonomists for standard genome sequencing and annotation.</title>
        <authorList>
            <consortium name="The Broad Institute Genomics Platform"/>
            <consortium name="The Broad Institute Genome Sequencing Center for Infectious Disease"/>
            <person name="Wu L."/>
            <person name="Ma J."/>
        </authorList>
    </citation>
    <scope>NUCLEOTIDE SEQUENCE [LARGE SCALE GENOMIC DNA]</scope>
    <source>
        <strain evidence="2">NBRC 108728</strain>
    </source>
</reference>
<organism evidence="1 2">
    <name type="scientific">Frondihabitans sucicola</name>
    <dbReference type="NCBI Taxonomy" id="1268041"/>
    <lineage>
        <taxon>Bacteria</taxon>
        <taxon>Bacillati</taxon>
        <taxon>Actinomycetota</taxon>
        <taxon>Actinomycetes</taxon>
        <taxon>Micrococcales</taxon>
        <taxon>Microbacteriaceae</taxon>
        <taxon>Frondihabitans</taxon>
    </lineage>
</organism>
<dbReference type="InterPro" id="IPR015422">
    <property type="entry name" value="PyrdxlP-dep_Trfase_small"/>
</dbReference>
<sequence>MGLTDDEARGALRITVGHTTTAADVDAFLAALPDAVSRATRAGYADRAPQLGR</sequence>
<proteinExistence type="predicted"/>
<evidence type="ECO:0008006" key="3">
    <source>
        <dbReference type="Google" id="ProtNLM"/>
    </source>
</evidence>
<dbReference type="Proteomes" id="UP001321486">
    <property type="component" value="Chromosome"/>
</dbReference>
<accession>A0ABN6Y260</accession>
<dbReference type="InterPro" id="IPR015424">
    <property type="entry name" value="PyrdxlP-dep_Trfase"/>
</dbReference>
<dbReference type="SUPFAM" id="SSF53383">
    <property type="entry name" value="PLP-dependent transferases"/>
    <property type="match status" value="1"/>
</dbReference>
<dbReference type="EMBL" id="AP027732">
    <property type="protein sequence ID" value="BDZ51141.1"/>
    <property type="molecule type" value="Genomic_DNA"/>
</dbReference>
<evidence type="ECO:0000313" key="2">
    <source>
        <dbReference type="Proteomes" id="UP001321486"/>
    </source>
</evidence>
<gene>
    <name evidence="1" type="ORF">GCM10025867_33820</name>
</gene>
<keyword evidence="2" id="KW-1185">Reference proteome</keyword>
<evidence type="ECO:0000313" key="1">
    <source>
        <dbReference type="EMBL" id="BDZ51141.1"/>
    </source>
</evidence>